<feature type="compositionally biased region" description="Basic and acidic residues" evidence="1">
    <location>
        <begin position="19"/>
        <end position="29"/>
    </location>
</feature>
<evidence type="ECO:0000313" key="2">
    <source>
        <dbReference type="EMBL" id="QRG09991.1"/>
    </source>
</evidence>
<evidence type="ECO:0000256" key="1">
    <source>
        <dbReference type="SAM" id="MobiDB-lite"/>
    </source>
</evidence>
<evidence type="ECO:0000313" key="3">
    <source>
        <dbReference type="Proteomes" id="UP000596427"/>
    </source>
</evidence>
<dbReference type="RefSeq" id="WP_203196892.1">
    <property type="nucleotide sequence ID" value="NZ_CP063363.1"/>
</dbReference>
<feature type="region of interest" description="Disordered" evidence="1">
    <location>
        <begin position="1"/>
        <end position="41"/>
    </location>
</feature>
<dbReference type="EMBL" id="CP063363">
    <property type="protein sequence ID" value="QRG09991.1"/>
    <property type="molecule type" value="Genomic_DNA"/>
</dbReference>
<geneLocation type="plasmid" evidence="2 3">
    <name>unnamed1</name>
</geneLocation>
<reference evidence="2 3" key="1">
    <citation type="submission" date="2020-10" db="EMBL/GenBank/DDBJ databases">
        <title>Degradation of 1,4-Dioxane by Xanthobacter sp. YN2, via a Novel Group-2 Soluble Di-Iron Monooxygenase.</title>
        <authorList>
            <person name="Ma F."/>
            <person name="Wang Y."/>
            <person name="Yang J."/>
            <person name="Guo H."/>
            <person name="Su D."/>
            <person name="Yu L."/>
        </authorList>
    </citation>
    <scope>NUCLEOTIDE SEQUENCE [LARGE SCALE GENOMIC DNA]</scope>
    <source>
        <strain evidence="2 3">YN2</strain>
        <plasmid evidence="2 3">unnamed1</plasmid>
    </source>
</reference>
<keyword evidence="3" id="KW-1185">Reference proteome</keyword>
<keyword evidence="2" id="KW-0614">Plasmid</keyword>
<accession>A0A974PUY5</accession>
<gene>
    <name evidence="2" type="ORF">EZH22_29390</name>
</gene>
<name>A0A974PUY5_9HYPH</name>
<dbReference type="Proteomes" id="UP000596427">
    <property type="component" value="Plasmid unnamed1"/>
</dbReference>
<dbReference type="KEGG" id="xdi:EZH22_29390"/>
<organism evidence="2 3">
    <name type="scientific">Xanthobacter dioxanivorans</name>
    <dbReference type="NCBI Taxonomy" id="2528964"/>
    <lineage>
        <taxon>Bacteria</taxon>
        <taxon>Pseudomonadati</taxon>
        <taxon>Pseudomonadota</taxon>
        <taxon>Alphaproteobacteria</taxon>
        <taxon>Hyphomicrobiales</taxon>
        <taxon>Xanthobacteraceae</taxon>
        <taxon>Xanthobacter</taxon>
    </lineage>
</organism>
<dbReference type="AlphaFoldDB" id="A0A974PUY5"/>
<sequence length="228" mass="25715">MCTRRSGVKDIAVPQFSADAREAPPENRHPRSPPQAVASRSLTPRAYGAAAFRQNERRHPKSDIDYLSLFTRLNGFRFIARISRVGCDNDLARSAHDRLVAKLGDLIELMIRAVEAQRCARDGADPARAEQAAEDLYWIEAEFEHRWIAQPQPLLDHLDIDLATQEIFDPRTRRWYALAECGPSLREVSDRSLCGLRQIIDQIACETGVSFHARRIVYGPAELAPSGR</sequence>
<proteinExistence type="predicted"/>
<protein>
    <submittedName>
        <fullName evidence="2">Uncharacterized protein</fullName>
    </submittedName>
</protein>